<dbReference type="Proteomes" id="UP000694044">
    <property type="component" value="Unassembled WGS sequence"/>
</dbReference>
<proteinExistence type="predicted"/>
<comment type="caution">
    <text evidence="1">The sequence shown here is derived from an EMBL/GenBank/DDBJ whole genome shotgun (WGS) entry which is preliminary data.</text>
</comment>
<keyword evidence="2" id="KW-1185">Reference proteome</keyword>
<sequence length="135" mass="14355">MKGANWMHERLNQAGSGVGDLHTYLPQLAANREVNAALLRAVADARPASSISPGALISIVGCRRSRMPRVFGPTPSNAYPAAFKDVNTTVLTAILLSSMAIIGARQRGQQQMSATNLRGVIVETSLHSGQRLPAH</sequence>
<dbReference type="EMBL" id="JAGDFM010000337">
    <property type="protein sequence ID" value="KAG7379645.1"/>
    <property type="molecule type" value="Genomic_DNA"/>
</dbReference>
<evidence type="ECO:0000313" key="2">
    <source>
        <dbReference type="Proteomes" id="UP000694044"/>
    </source>
</evidence>
<dbReference type="AlphaFoldDB" id="A0A8T1VER5"/>
<evidence type="ECO:0000313" key="1">
    <source>
        <dbReference type="EMBL" id="KAG7379645.1"/>
    </source>
</evidence>
<reference evidence="1" key="1">
    <citation type="submission" date="2021-02" db="EMBL/GenBank/DDBJ databases">
        <authorList>
            <person name="Palmer J.M."/>
        </authorList>
    </citation>
    <scope>NUCLEOTIDE SEQUENCE</scope>
    <source>
        <strain evidence="1">SCRP734</strain>
    </source>
</reference>
<name>A0A8T1VER5_9STRA</name>
<gene>
    <name evidence="1" type="ORF">PHYPSEUDO_008328</name>
</gene>
<protein>
    <submittedName>
        <fullName evidence="1">Uncharacterized protein</fullName>
    </submittedName>
</protein>
<organism evidence="1 2">
    <name type="scientific">Phytophthora pseudosyringae</name>
    <dbReference type="NCBI Taxonomy" id="221518"/>
    <lineage>
        <taxon>Eukaryota</taxon>
        <taxon>Sar</taxon>
        <taxon>Stramenopiles</taxon>
        <taxon>Oomycota</taxon>
        <taxon>Peronosporomycetes</taxon>
        <taxon>Peronosporales</taxon>
        <taxon>Peronosporaceae</taxon>
        <taxon>Phytophthora</taxon>
    </lineage>
</organism>
<accession>A0A8T1VER5</accession>